<keyword evidence="3" id="KW-0687">Ribonucleoprotein</keyword>
<keyword evidence="2 5" id="KW-0689">Ribosomal protein</keyword>
<comment type="caution">
    <text evidence="5">The sequence shown here is derived from an EMBL/GenBank/DDBJ whole genome shotgun (WGS) entry which is preliminary data.</text>
</comment>
<evidence type="ECO:0000259" key="4">
    <source>
        <dbReference type="Pfam" id="PF00177"/>
    </source>
</evidence>
<evidence type="ECO:0000256" key="1">
    <source>
        <dbReference type="ARBA" id="ARBA00007151"/>
    </source>
</evidence>
<accession>A0ABV2AR01</accession>
<sequence>MAMKILQRAFEIINTLTGRNPIQVLVEAIVNAGPREDSNRVGSSGVARRQAVDVSPLRRVNLSIAYITTAV</sequence>
<evidence type="ECO:0000313" key="5">
    <source>
        <dbReference type="EMBL" id="MES1922084.1"/>
    </source>
</evidence>
<dbReference type="Gene3D" id="1.10.455.10">
    <property type="entry name" value="Ribosomal protein S7 domain"/>
    <property type="match status" value="1"/>
</dbReference>
<dbReference type="Proteomes" id="UP001439008">
    <property type="component" value="Unassembled WGS sequence"/>
</dbReference>
<dbReference type="SUPFAM" id="SSF47973">
    <property type="entry name" value="Ribosomal protein S7"/>
    <property type="match status" value="1"/>
</dbReference>
<protein>
    <submittedName>
        <fullName evidence="5">Ribosomal protein S5</fullName>
    </submittedName>
</protein>
<name>A0ABV2AR01_9EUKA</name>
<proteinExistence type="inferred from homology"/>
<evidence type="ECO:0000256" key="3">
    <source>
        <dbReference type="ARBA" id="ARBA00023274"/>
    </source>
</evidence>
<evidence type="ECO:0000313" key="6">
    <source>
        <dbReference type="Proteomes" id="UP001439008"/>
    </source>
</evidence>
<evidence type="ECO:0000256" key="2">
    <source>
        <dbReference type="ARBA" id="ARBA00022980"/>
    </source>
</evidence>
<dbReference type="InterPro" id="IPR036823">
    <property type="entry name" value="Ribosomal_uS7_dom_sf"/>
</dbReference>
<gene>
    <name evidence="5" type="primary">RPS5_2</name>
    <name evidence="5" type="ORF">MHBO_003602</name>
</gene>
<organism evidence="5 6">
    <name type="scientific">Bonamia ostreae</name>
    <dbReference type="NCBI Taxonomy" id="126728"/>
    <lineage>
        <taxon>Eukaryota</taxon>
        <taxon>Sar</taxon>
        <taxon>Rhizaria</taxon>
        <taxon>Endomyxa</taxon>
        <taxon>Ascetosporea</taxon>
        <taxon>Haplosporida</taxon>
        <taxon>Bonamia</taxon>
    </lineage>
</organism>
<dbReference type="InterPro" id="IPR023798">
    <property type="entry name" value="Ribosomal_uS7_dom"/>
</dbReference>
<keyword evidence="6" id="KW-1185">Reference proteome</keyword>
<comment type="similarity">
    <text evidence="1">Belongs to the universal ribosomal protein uS7 family.</text>
</comment>
<feature type="domain" description="Small ribosomal subunit protein uS7" evidence="4">
    <location>
        <begin position="1"/>
        <end position="70"/>
    </location>
</feature>
<dbReference type="InterPro" id="IPR000235">
    <property type="entry name" value="Ribosomal_uS7"/>
</dbReference>
<dbReference type="EMBL" id="JBDODL010002193">
    <property type="protein sequence ID" value="MES1922084.1"/>
    <property type="molecule type" value="Genomic_DNA"/>
</dbReference>
<dbReference type="Pfam" id="PF00177">
    <property type="entry name" value="Ribosomal_S7"/>
    <property type="match status" value="1"/>
</dbReference>
<reference evidence="5 6" key="1">
    <citation type="journal article" date="2024" name="BMC Biol.">
        <title>Comparative genomics of Ascetosporea gives new insight into the evolutionary basis for animal parasitism in Rhizaria.</title>
        <authorList>
            <person name="Hiltunen Thoren M."/>
            <person name="Onut-Brannstrom I."/>
            <person name="Alfjorden A."/>
            <person name="Peckova H."/>
            <person name="Swords F."/>
            <person name="Hooper C."/>
            <person name="Holzer A.S."/>
            <person name="Bass D."/>
            <person name="Burki F."/>
        </authorList>
    </citation>
    <scope>NUCLEOTIDE SEQUENCE [LARGE SCALE GENOMIC DNA]</scope>
    <source>
        <strain evidence="5">20-A016</strain>
    </source>
</reference>
<dbReference type="PANTHER" id="PTHR11205">
    <property type="entry name" value="RIBOSOMAL PROTEIN S7"/>
    <property type="match status" value="1"/>
</dbReference>
<dbReference type="GO" id="GO:0005840">
    <property type="term" value="C:ribosome"/>
    <property type="evidence" value="ECO:0007669"/>
    <property type="project" value="UniProtKB-KW"/>
</dbReference>